<organism evidence="1 2">
    <name type="scientific">Gossypium stocksii</name>
    <dbReference type="NCBI Taxonomy" id="47602"/>
    <lineage>
        <taxon>Eukaryota</taxon>
        <taxon>Viridiplantae</taxon>
        <taxon>Streptophyta</taxon>
        <taxon>Embryophyta</taxon>
        <taxon>Tracheophyta</taxon>
        <taxon>Spermatophyta</taxon>
        <taxon>Magnoliopsida</taxon>
        <taxon>eudicotyledons</taxon>
        <taxon>Gunneridae</taxon>
        <taxon>Pentapetalae</taxon>
        <taxon>rosids</taxon>
        <taxon>malvids</taxon>
        <taxon>Malvales</taxon>
        <taxon>Malvaceae</taxon>
        <taxon>Malvoideae</taxon>
        <taxon>Gossypium</taxon>
    </lineage>
</organism>
<sequence length="183" mass="20422">MLIRGNKASFPWREDLSVQEYSYNTDVVALRWQASMLEVVRPSNAQLPQASSLCSSLQFLLSEVNSVGLRCEKAHSKELIDLKAELVRVKGLEREVATEKESKEALRVDLVALEGLDMNSRSFDGLCPSSVIWDSFVSTCRGSLDFYIEEDPSSDKSVVPSTVNNDVTPYDDVCRGVDRDNIP</sequence>
<proteinExistence type="predicted"/>
<dbReference type="EMBL" id="JAIQCV010000012">
    <property type="protein sequence ID" value="KAH1039010.1"/>
    <property type="molecule type" value="Genomic_DNA"/>
</dbReference>
<reference evidence="1 2" key="1">
    <citation type="journal article" date="2021" name="Plant Biotechnol. J.">
        <title>Multi-omics assisted identification of the key and species-specific regulatory components of drought-tolerant mechanisms in Gossypium stocksii.</title>
        <authorList>
            <person name="Yu D."/>
            <person name="Ke L."/>
            <person name="Zhang D."/>
            <person name="Wu Y."/>
            <person name="Sun Y."/>
            <person name="Mei J."/>
            <person name="Sun J."/>
            <person name="Sun Y."/>
        </authorList>
    </citation>
    <scope>NUCLEOTIDE SEQUENCE [LARGE SCALE GENOMIC DNA]</scope>
    <source>
        <strain evidence="2">cv. E1</strain>
        <tissue evidence="1">Leaf</tissue>
    </source>
</reference>
<name>A0A9D3ZI06_9ROSI</name>
<keyword evidence="2" id="KW-1185">Reference proteome</keyword>
<dbReference type="AlphaFoldDB" id="A0A9D3ZI06"/>
<gene>
    <name evidence="1" type="ORF">J1N35_040753</name>
</gene>
<comment type="caution">
    <text evidence="1">The sequence shown here is derived from an EMBL/GenBank/DDBJ whole genome shotgun (WGS) entry which is preliminary data.</text>
</comment>
<evidence type="ECO:0000313" key="2">
    <source>
        <dbReference type="Proteomes" id="UP000828251"/>
    </source>
</evidence>
<dbReference type="Proteomes" id="UP000828251">
    <property type="component" value="Unassembled WGS sequence"/>
</dbReference>
<protein>
    <submittedName>
        <fullName evidence="1">Uncharacterized protein</fullName>
    </submittedName>
</protein>
<evidence type="ECO:0000313" key="1">
    <source>
        <dbReference type="EMBL" id="KAH1039010.1"/>
    </source>
</evidence>
<accession>A0A9D3ZI06</accession>